<gene>
    <name evidence="1" type="ORF">G2W53_000456</name>
</gene>
<comment type="caution">
    <text evidence="1">The sequence shown here is derived from an EMBL/GenBank/DDBJ whole genome shotgun (WGS) entry which is preliminary data.</text>
</comment>
<organism evidence="1 2">
    <name type="scientific">Senna tora</name>
    <dbReference type="NCBI Taxonomy" id="362788"/>
    <lineage>
        <taxon>Eukaryota</taxon>
        <taxon>Viridiplantae</taxon>
        <taxon>Streptophyta</taxon>
        <taxon>Embryophyta</taxon>
        <taxon>Tracheophyta</taxon>
        <taxon>Spermatophyta</taxon>
        <taxon>Magnoliopsida</taxon>
        <taxon>eudicotyledons</taxon>
        <taxon>Gunneridae</taxon>
        <taxon>Pentapetalae</taxon>
        <taxon>rosids</taxon>
        <taxon>fabids</taxon>
        <taxon>Fabales</taxon>
        <taxon>Fabaceae</taxon>
        <taxon>Caesalpinioideae</taxon>
        <taxon>Cassia clade</taxon>
        <taxon>Senna</taxon>
    </lineage>
</organism>
<sequence>MANKKNQESDLCREEGIITQMGRIKV</sequence>
<dbReference type="Proteomes" id="UP000634136">
    <property type="component" value="Unassembled WGS sequence"/>
</dbReference>
<dbReference type="EMBL" id="JAAIUW010000001">
    <property type="protein sequence ID" value="KAF7843551.1"/>
    <property type="molecule type" value="Genomic_DNA"/>
</dbReference>
<evidence type="ECO:0000313" key="1">
    <source>
        <dbReference type="EMBL" id="KAF7843551.1"/>
    </source>
</evidence>
<accession>A0A835CHP0</accession>
<dbReference type="AlphaFoldDB" id="A0A835CHP0"/>
<keyword evidence="2" id="KW-1185">Reference proteome</keyword>
<name>A0A835CHP0_9FABA</name>
<proteinExistence type="predicted"/>
<evidence type="ECO:0000313" key="2">
    <source>
        <dbReference type="Proteomes" id="UP000634136"/>
    </source>
</evidence>
<protein>
    <submittedName>
        <fullName evidence="1">Uncharacterized protein</fullName>
    </submittedName>
</protein>
<reference evidence="1" key="1">
    <citation type="submission" date="2020-09" db="EMBL/GenBank/DDBJ databases">
        <title>Genome-Enabled Discovery of Anthraquinone Biosynthesis in Senna tora.</title>
        <authorList>
            <person name="Kang S.-H."/>
            <person name="Pandey R.P."/>
            <person name="Lee C.-M."/>
            <person name="Sim J.-S."/>
            <person name="Jeong J.-T."/>
            <person name="Choi B.-S."/>
            <person name="Jung M."/>
            <person name="Ginzburg D."/>
            <person name="Zhao K."/>
            <person name="Won S.Y."/>
            <person name="Oh T.-J."/>
            <person name="Yu Y."/>
            <person name="Kim N.-H."/>
            <person name="Lee O.R."/>
            <person name="Lee T.-H."/>
            <person name="Bashyal P."/>
            <person name="Kim T.-S."/>
            <person name="Lee W.-H."/>
            <person name="Kawkins C."/>
            <person name="Kim C.-K."/>
            <person name="Kim J.S."/>
            <person name="Ahn B.O."/>
            <person name="Rhee S.Y."/>
            <person name="Sohng J.K."/>
        </authorList>
    </citation>
    <scope>NUCLEOTIDE SEQUENCE</scope>
    <source>
        <tissue evidence="1">Leaf</tissue>
    </source>
</reference>